<evidence type="ECO:0008006" key="10">
    <source>
        <dbReference type="Google" id="ProtNLM"/>
    </source>
</evidence>
<evidence type="ECO:0000256" key="1">
    <source>
        <dbReference type="ARBA" id="ARBA00004170"/>
    </source>
</evidence>
<comment type="similarity">
    <text evidence="2 7">Belongs to the SNAP family.</text>
</comment>
<keyword evidence="6 7" id="KW-0472">Membrane</keyword>
<organism evidence="8 9">
    <name type="scientific">Thielaviopsis punctulata</name>
    <dbReference type="NCBI Taxonomy" id="72032"/>
    <lineage>
        <taxon>Eukaryota</taxon>
        <taxon>Fungi</taxon>
        <taxon>Dikarya</taxon>
        <taxon>Ascomycota</taxon>
        <taxon>Pezizomycotina</taxon>
        <taxon>Sordariomycetes</taxon>
        <taxon>Hypocreomycetidae</taxon>
        <taxon>Microascales</taxon>
        <taxon>Ceratocystidaceae</taxon>
        <taxon>Thielaviopsis</taxon>
    </lineage>
</organism>
<evidence type="ECO:0000256" key="4">
    <source>
        <dbReference type="ARBA" id="ARBA00022892"/>
    </source>
</evidence>
<keyword evidence="5 7" id="KW-0653">Protein transport</keyword>
<dbReference type="InterPro" id="IPR011990">
    <property type="entry name" value="TPR-like_helical_dom_sf"/>
</dbReference>
<dbReference type="GO" id="GO:0031201">
    <property type="term" value="C:SNARE complex"/>
    <property type="evidence" value="ECO:0007669"/>
    <property type="project" value="EnsemblFungi"/>
</dbReference>
<dbReference type="FunFam" id="1.25.40.10:FF:000049">
    <property type="entry name" value="Alpha-soluble NSF attachment protein-like"/>
    <property type="match status" value="1"/>
</dbReference>
<protein>
    <recommendedName>
        <fullName evidence="10">Vesicular-fusion protein SEC17</fullName>
    </recommendedName>
</protein>
<dbReference type="SUPFAM" id="SSF48452">
    <property type="entry name" value="TPR-like"/>
    <property type="match status" value="1"/>
</dbReference>
<evidence type="ECO:0000313" key="9">
    <source>
        <dbReference type="Proteomes" id="UP000033483"/>
    </source>
</evidence>
<dbReference type="Pfam" id="PF14938">
    <property type="entry name" value="SNAP"/>
    <property type="match status" value="1"/>
</dbReference>
<dbReference type="AlphaFoldDB" id="A0A0F4ZE31"/>
<evidence type="ECO:0000313" key="8">
    <source>
        <dbReference type="EMBL" id="KKA28762.1"/>
    </source>
</evidence>
<comment type="function">
    <text evidence="7">Required for vesicular transport between the endoplasmic reticulum and the Golgi apparatus.</text>
</comment>
<dbReference type="GO" id="GO:0005829">
    <property type="term" value="C:cytosol"/>
    <property type="evidence" value="ECO:0007669"/>
    <property type="project" value="EnsemblFungi"/>
</dbReference>
<evidence type="ECO:0000256" key="6">
    <source>
        <dbReference type="ARBA" id="ARBA00023136"/>
    </source>
</evidence>
<dbReference type="GO" id="GO:0001671">
    <property type="term" value="F:ATPase activator activity"/>
    <property type="evidence" value="ECO:0007669"/>
    <property type="project" value="EnsemblFungi"/>
</dbReference>
<sequence length="296" mass="32733">MSDPRALLLKAEKTLASASSGFSFFGGREEKYQTAADCFTQAGNAFRMQKLNVDAGKALEAAADVQERYLKDPDDAANSRLEAFKAYRKDDPAAAARCLEAAIKQYCARGNFRRAAGHQESLGELYDTDLGNTAAALAAYETAAGWYEGDNAPAMANKVWLKVAEMAATSTDYYKAIDIFERVAKGSVDNNLMRYSVKDYLFKAGICHLATADMVSTQRALQQYVEIDPTFAAQREYRVLSDLCESIQAGDAQKFTDQLYNFDQVSKLDKWKTTLLVRVKEGITQPTVEAEDDEFA</sequence>
<dbReference type="OrthoDB" id="9984275at2759"/>
<dbReference type="GO" id="GO:0019905">
    <property type="term" value="F:syntaxin binding"/>
    <property type="evidence" value="ECO:0007669"/>
    <property type="project" value="TreeGrafter"/>
</dbReference>
<comment type="subcellular location">
    <subcellularLocation>
        <location evidence="1 7">Membrane</location>
        <topology evidence="1 7">Peripheral membrane protein</topology>
    </subcellularLocation>
</comment>
<evidence type="ECO:0000256" key="7">
    <source>
        <dbReference type="RuleBase" id="RU367013"/>
    </source>
</evidence>
<name>A0A0F4ZE31_9PEZI</name>
<proteinExistence type="inferred from homology"/>
<dbReference type="PRINTS" id="PR00448">
    <property type="entry name" value="NSFATTACHMNT"/>
</dbReference>
<dbReference type="CDD" id="cd15832">
    <property type="entry name" value="SNAP"/>
    <property type="match status" value="1"/>
</dbReference>
<dbReference type="InterPro" id="IPR000744">
    <property type="entry name" value="NSF_attach"/>
</dbReference>
<comment type="caution">
    <text evidence="8">The sequence shown here is derived from an EMBL/GenBank/DDBJ whole genome shotgun (WGS) entry which is preliminary data.</text>
</comment>
<evidence type="ECO:0000256" key="5">
    <source>
        <dbReference type="ARBA" id="ARBA00022927"/>
    </source>
</evidence>
<dbReference type="GO" id="GO:0005774">
    <property type="term" value="C:vacuolar membrane"/>
    <property type="evidence" value="ECO:0007669"/>
    <property type="project" value="TreeGrafter"/>
</dbReference>
<dbReference type="Proteomes" id="UP000033483">
    <property type="component" value="Unassembled WGS sequence"/>
</dbReference>
<dbReference type="PANTHER" id="PTHR13768:SF8">
    <property type="entry name" value="ALPHA-SOLUBLE NSF ATTACHMENT PROTEIN"/>
    <property type="match status" value="1"/>
</dbReference>
<reference evidence="8 9" key="1">
    <citation type="submission" date="2015-03" db="EMBL/GenBank/DDBJ databases">
        <authorList>
            <person name="Radwan O."/>
            <person name="Al-Naeli F.A."/>
            <person name="Rendon G.A."/>
            <person name="Fields C."/>
        </authorList>
    </citation>
    <scope>NUCLEOTIDE SEQUENCE [LARGE SCALE GENOMIC DNA]</scope>
    <source>
        <strain evidence="8">CR-DP1</strain>
    </source>
</reference>
<evidence type="ECO:0000256" key="3">
    <source>
        <dbReference type="ARBA" id="ARBA00022448"/>
    </source>
</evidence>
<evidence type="ECO:0000256" key="2">
    <source>
        <dbReference type="ARBA" id="ARBA00010050"/>
    </source>
</evidence>
<dbReference type="GO" id="GO:0048280">
    <property type="term" value="P:vesicle fusion with Golgi apparatus"/>
    <property type="evidence" value="ECO:0007669"/>
    <property type="project" value="EnsemblFungi"/>
</dbReference>
<dbReference type="GO" id="GO:0035494">
    <property type="term" value="P:SNARE complex disassembly"/>
    <property type="evidence" value="ECO:0007669"/>
    <property type="project" value="EnsemblFungi"/>
</dbReference>
<dbReference type="GO" id="GO:0005483">
    <property type="term" value="F:soluble NSF attachment protein activity"/>
    <property type="evidence" value="ECO:0007669"/>
    <property type="project" value="EnsemblFungi"/>
</dbReference>
<accession>A0A0F4ZE31</accession>
<keyword evidence="3 7" id="KW-0813">Transport</keyword>
<dbReference type="GO" id="GO:0006886">
    <property type="term" value="P:intracellular protein transport"/>
    <property type="evidence" value="ECO:0007669"/>
    <property type="project" value="UniProtKB-UniRule"/>
</dbReference>
<gene>
    <name evidence="8" type="ORF">TD95_004794</name>
</gene>
<keyword evidence="4 7" id="KW-0931">ER-Golgi transport</keyword>
<keyword evidence="9" id="KW-1185">Reference proteome</keyword>
<dbReference type="GO" id="GO:0006914">
    <property type="term" value="P:autophagy"/>
    <property type="evidence" value="ECO:0007669"/>
    <property type="project" value="EnsemblFungi"/>
</dbReference>
<dbReference type="Gene3D" id="1.25.40.10">
    <property type="entry name" value="Tetratricopeptide repeat domain"/>
    <property type="match status" value="1"/>
</dbReference>
<dbReference type="PANTHER" id="PTHR13768">
    <property type="entry name" value="SOLUBLE NSF ATTACHMENT PROTEIN SNAP"/>
    <property type="match status" value="1"/>
</dbReference>
<dbReference type="EMBL" id="LAEV01001137">
    <property type="protein sequence ID" value="KKA28762.1"/>
    <property type="molecule type" value="Genomic_DNA"/>
</dbReference>
<dbReference type="GO" id="GO:0042144">
    <property type="term" value="P:vacuole fusion, non-autophagic"/>
    <property type="evidence" value="ECO:0007669"/>
    <property type="project" value="EnsemblFungi"/>
</dbReference>